<accession>A0A9D4WUK8</accession>
<gene>
    <name evidence="7" type="ORF">KIW84_054556</name>
</gene>
<feature type="transmembrane region" description="Helical" evidence="5">
    <location>
        <begin position="376"/>
        <end position="393"/>
    </location>
</feature>
<evidence type="ECO:0000259" key="6">
    <source>
        <dbReference type="Pfam" id="PF03151"/>
    </source>
</evidence>
<keyword evidence="3 5" id="KW-1133">Transmembrane helix</keyword>
<evidence type="ECO:0000256" key="4">
    <source>
        <dbReference type="ARBA" id="ARBA00023136"/>
    </source>
</evidence>
<dbReference type="OrthoDB" id="417037at2759"/>
<evidence type="ECO:0000256" key="1">
    <source>
        <dbReference type="ARBA" id="ARBA00004141"/>
    </source>
</evidence>
<protein>
    <submittedName>
        <fullName evidence="7">GDP-mannose transporter gonst2</fullName>
    </submittedName>
</protein>
<feature type="transmembrane region" description="Helical" evidence="5">
    <location>
        <begin position="321"/>
        <end position="343"/>
    </location>
</feature>
<keyword evidence="4 5" id="KW-0472">Membrane</keyword>
<dbReference type="Gramene" id="Psat05G0455600-T1">
    <property type="protein sequence ID" value="KAI5408761.1"/>
    <property type="gene ID" value="KIW84_054556"/>
</dbReference>
<keyword evidence="2 5" id="KW-0812">Transmembrane</keyword>
<dbReference type="GO" id="GO:0016020">
    <property type="term" value="C:membrane"/>
    <property type="evidence" value="ECO:0007669"/>
    <property type="project" value="UniProtKB-SubCell"/>
</dbReference>
<feature type="transmembrane region" description="Helical" evidence="5">
    <location>
        <begin position="247"/>
        <end position="267"/>
    </location>
</feature>
<feature type="transmembrane region" description="Helical" evidence="5">
    <location>
        <begin position="287"/>
        <end position="305"/>
    </location>
</feature>
<evidence type="ECO:0000313" key="7">
    <source>
        <dbReference type="EMBL" id="KAI5408761.1"/>
    </source>
</evidence>
<evidence type="ECO:0000313" key="8">
    <source>
        <dbReference type="Proteomes" id="UP001058974"/>
    </source>
</evidence>
<feature type="transmembrane region" description="Helical" evidence="5">
    <location>
        <begin position="164"/>
        <end position="185"/>
    </location>
</feature>
<dbReference type="Pfam" id="PF03151">
    <property type="entry name" value="TPT"/>
    <property type="match status" value="1"/>
</dbReference>
<evidence type="ECO:0000256" key="3">
    <source>
        <dbReference type="ARBA" id="ARBA00022989"/>
    </source>
</evidence>
<name>A0A9D4WUK8_PEA</name>
<feature type="transmembrane region" description="Helical" evidence="5">
    <location>
        <begin position="350"/>
        <end position="370"/>
    </location>
</feature>
<sequence length="398" mass="44129">MSSDFKLDIATNHDSEERGIGKTIGSNISLDEKGKTVHTSFNGIYEQGKLSPNNYVTNAERRALYDRYLKGNKAIDGDNGSFHVDDEERHRLHGSAKKSVPLISGTAYCISSCSMIMLNKIVLSSYNFNAGISLMFYQNFISTLVVVLLALCGRVSVEKLNWRLVRVWLPVNVIFIAMLVSGMYSLKYINIAMVTILKNVTNILTAIGELYLFRKRQSSKVWTAMFVMIISAVSGGVTDLSFDAVGYAWQIMNCVLTASYSLTLRWVMDEAKKSTKSGSLNEVSMVLLNNLLSLPFAIIMIFLFGEWDYVIHADVVKLPEFWVVATASGLIGLSISFTSMWFLHQTSPTTYSLVGSLNKIPISIAGILVFKVPLSVSNLFSILFGLFAGILFARAKMS</sequence>
<proteinExistence type="predicted"/>
<organism evidence="7 8">
    <name type="scientific">Pisum sativum</name>
    <name type="common">Garden pea</name>
    <name type="synonym">Lathyrus oleraceus</name>
    <dbReference type="NCBI Taxonomy" id="3888"/>
    <lineage>
        <taxon>Eukaryota</taxon>
        <taxon>Viridiplantae</taxon>
        <taxon>Streptophyta</taxon>
        <taxon>Embryophyta</taxon>
        <taxon>Tracheophyta</taxon>
        <taxon>Spermatophyta</taxon>
        <taxon>Magnoliopsida</taxon>
        <taxon>eudicotyledons</taxon>
        <taxon>Gunneridae</taxon>
        <taxon>Pentapetalae</taxon>
        <taxon>rosids</taxon>
        <taxon>fabids</taxon>
        <taxon>Fabales</taxon>
        <taxon>Fabaceae</taxon>
        <taxon>Papilionoideae</taxon>
        <taxon>50 kb inversion clade</taxon>
        <taxon>NPAAA clade</taxon>
        <taxon>Hologalegina</taxon>
        <taxon>IRL clade</taxon>
        <taxon>Fabeae</taxon>
        <taxon>Lathyrus</taxon>
    </lineage>
</organism>
<evidence type="ECO:0000256" key="2">
    <source>
        <dbReference type="ARBA" id="ARBA00022692"/>
    </source>
</evidence>
<reference evidence="7 8" key="1">
    <citation type="journal article" date="2022" name="Nat. Genet.">
        <title>Improved pea reference genome and pan-genome highlight genomic features and evolutionary characteristics.</title>
        <authorList>
            <person name="Yang T."/>
            <person name="Liu R."/>
            <person name="Luo Y."/>
            <person name="Hu S."/>
            <person name="Wang D."/>
            <person name="Wang C."/>
            <person name="Pandey M.K."/>
            <person name="Ge S."/>
            <person name="Xu Q."/>
            <person name="Li N."/>
            <person name="Li G."/>
            <person name="Huang Y."/>
            <person name="Saxena R.K."/>
            <person name="Ji Y."/>
            <person name="Li M."/>
            <person name="Yan X."/>
            <person name="He Y."/>
            <person name="Liu Y."/>
            <person name="Wang X."/>
            <person name="Xiang C."/>
            <person name="Varshney R.K."/>
            <person name="Ding H."/>
            <person name="Gao S."/>
            <person name="Zong X."/>
        </authorList>
    </citation>
    <scope>NUCLEOTIDE SEQUENCE [LARGE SCALE GENOMIC DNA]</scope>
    <source>
        <strain evidence="7 8">cv. Zhongwan 6</strain>
    </source>
</reference>
<dbReference type="Gramene" id="Psat5g161080.1">
    <property type="protein sequence ID" value="Psat5g161080.1.cds"/>
    <property type="gene ID" value="Psat5g161080"/>
</dbReference>
<evidence type="ECO:0000256" key="5">
    <source>
        <dbReference type="SAM" id="Phobius"/>
    </source>
</evidence>
<feature type="domain" description="Sugar phosphate transporter" evidence="6">
    <location>
        <begin position="106"/>
        <end position="387"/>
    </location>
</feature>
<feature type="transmembrane region" description="Helical" evidence="5">
    <location>
        <begin position="221"/>
        <end position="241"/>
    </location>
</feature>
<dbReference type="PANTHER" id="PTHR11132">
    <property type="entry name" value="SOLUTE CARRIER FAMILY 35"/>
    <property type="match status" value="1"/>
</dbReference>
<dbReference type="InterPro" id="IPR004853">
    <property type="entry name" value="Sugar_P_trans_dom"/>
</dbReference>
<dbReference type="AlphaFoldDB" id="A0A9D4WUK8"/>
<dbReference type="Gramene" id="PSAT_LOCUS21639_t1">
    <property type="protein sequence ID" value="CAL5202489.1"/>
    <property type="gene ID" value="PSAT_LOCUS21639"/>
</dbReference>
<keyword evidence="8" id="KW-1185">Reference proteome</keyword>
<dbReference type="EMBL" id="JAMSHJ010000005">
    <property type="protein sequence ID" value="KAI5408761.1"/>
    <property type="molecule type" value="Genomic_DNA"/>
</dbReference>
<feature type="transmembrane region" description="Helical" evidence="5">
    <location>
        <begin position="130"/>
        <end position="152"/>
    </location>
</feature>
<comment type="subcellular location">
    <subcellularLocation>
        <location evidence="1">Membrane</location>
        <topology evidence="1">Multi-pass membrane protein</topology>
    </subcellularLocation>
</comment>
<dbReference type="Proteomes" id="UP001058974">
    <property type="component" value="Chromosome 5"/>
</dbReference>
<comment type="caution">
    <text evidence="7">The sequence shown here is derived from an EMBL/GenBank/DDBJ whole genome shotgun (WGS) entry which is preliminary data.</text>
</comment>
<dbReference type="InterPro" id="IPR050186">
    <property type="entry name" value="TPT_transporter"/>
</dbReference>
<feature type="transmembrane region" description="Helical" evidence="5">
    <location>
        <begin position="191"/>
        <end position="212"/>
    </location>
</feature>